<evidence type="ECO:0000259" key="3">
    <source>
        <dbReference type="PROSITE" id="PS51462"/>
    </source>
</evidence>
<proteinExistence type="predicted"/>
<keyword evidence="2 4" id="KW-0378">Hydrolase</keyword>
<dbReference type="CDD" id="cd02883">
    <property type="entry name" value="NUDIX_Hydrolase"/>
    <property type="match status" value="1"/>
</dbReference>
<dbReference type="InterPro" id="IPR000086">
    <property type="entry name" value="NUDIX_hydrolase_dom"/>
</dbReference>
<dbReference type="SUPFAM" id="SSF55811">
    <property type="entry name" value="Nudix"/>
    <property type="match status" value="1"/>
</dbReference>
<accession>A0A6J5SUE9</accession>
<dbReference type="InterPro" id="IPR015797">
    <property type="entry name" value="NUDIX_hydrolase-like_dom_sf"/>
</dbReference>
<dbReference type="PANTHER" id="PTHR43046">
    <property type="entry name" value="GDP-MANNOSE MANNOSYL HYDROLASE"/>
    <property type="match status" value="1"/>
</dbReference>
<dbReference type="PROSITE" id="PS51462">
    <property type="entry name" value="NUDIX"/>
    <property type="match status" value="1"/>
</dbReference>
<evidence type="ECO:0000256" key="2">
    <source>
        <dbReference type="ARBA" id="ARBA00022801"/>
    </source>
</evidence>
<dbReference type="PANTHER" id="PTHR43046:SF14">
    <property type="entry name" value="MUTT_NUDIX FAMILY PROTEIN"/>
    <property type="match status" value="1"/>
</dbReference>
<gene>
    <name evidence="4" type="ORF">UFOVP1604_241</name>
</gene>
<comment type="cofactor">
    <cofactor evidence="1">
        <name>Mg(2+)</name>
        <dbReference type="ChEBI" id="CHEBI:18420"/>
    </cofactor>
</comment>
<organism evidence="4">
    <name type="scientific">uncultured Caudovirales phage</name>
    <dbReference type="NCBI Taxonomy" id="2100421"/>
    <lineage>
        <taxon>Viruses</taxon>
        <taxon>Duplodnaviria</taxon>
        <taxon>Heunggongvirae</taxon>
        <taxon>Uroviricota</taxon>
        <taxon>Caudoviricetes</taxon>
        <taxon>Peduoviridae</taxon>
        <taxon>Maltschvirus</taxon>
        <taxon>Maltschvirus maltsch</taxon>
    </lineage>
</organism>
<sequence>MIKTFSNFLAETKKYSDGAGVAILYQKKILLVHPTNGSWTKPIMGIPKGKIEIGEDLMDAALRELREETGIRLSPDKLEPAVETVQVFDKDGNYKSSLHYFICRISNLSEIGLDGLAIPKSQLQPEEIDWAGFIDIKDAYSKVSRAQLIILDRLS</sequence>
<dbReference type="PRINTS" id="PR00502">
    <property type="entry name" value="NUDIXFAMILY"/>
</dbReference>
<reference evidence="4" key="1">
    <citation type="submission" date="2020-05" db="EMBL/GenBank/DDBJ databases">
        <authorList>
            <person name="Chiriac C."/>
            <person name="Salcher M."/>
            <person name="Ghai R."/>
            <person name="Kavagutti S V."/>
        </authorList>
    </citation>
    <scope>NUCLEOTIDE SEQUENCE</scope>
</reference>
<dbReference type="GO" id="GO:0016787">
    <property type="term" value="F:hydrolase activity"/>
    <property type="evidence" value="ECO:0007669"/>
    <property type="project" value="UniProtKB-KW"/>
</dbReference>
<dbReference type="Gene3D" id="3.90.79.10">
    <property type="entry name" value="Nucleoside Triphosphate Pyrophosphohydrolase"/>
    <property type="match status" value="1"/>
</dbReference>
<evidence type="ECO:0000313" key="4">
    <source>
        <dbReference type="EMBL" id="CAB4219158.1"/>
    </source>
</evidence>
<evidence type="ECO:0000256" key="1">
    <source>
        <dbReference type="ARBA" id="ARBA00001946"/>
    </source>
</evidence>
<name>A0A6J5SUE9_9CAUD</name>
<dbReference type="Pfam" id="PF00293">
    <property type="entry name" value="NUDIX"/>
    <property type="match status" value="1"/>
</dbReference>
<dbReference type="InterPro" id="IPR020476">
    <property type="entry name" value="Nudix_hydrolase"/>
</dbReference>
<feature type="domain" description="Nudix hydrolase" evidence="3">
    <location>
        <begin position="14"/>
        <end position="155"/>
    </location>
</feature>
<dbReference type="PROSITE" id="PS00893">
    <property type="entry name" value="NUDIX_BOX"/>
    <property type="match status" value="1"/>
</dbReference>
<dbReference type="InterPro" id="IPR020084">
    <property type="entry name" value="NUDIX_hydrolase_CS"/>
</dbReference>
<protein>
    <submittedName>
        <fullName evidence="4">Nudix_Hydrolase domain containing protein</fullName>
    </submittedName>
</protein>
<dbReference type="EMBL" id="LR797474">
    <property type="protein sequence ID" value="CAB4219158.1"/>
    <property type="molecule type" value="Genomic_DNA"/>
</dbReference>